<dbReference type="PANTHER" id="PTHR47481:SF31">
    <property type="entry name" value="OS01G0873500 PROTEIN"/>
    <property type="match status" value="1"/>
</dbReference>
<organism evidence="3 4">
    <name type="scientific">Vitis vinifera</name>
    <name type="common">Grape</name>
    <dbReference type="NCBI Taxonomy" id="29760"/>
    <lineage>
        <taxon>Eukaryota</taxon>
        <taxon>Viridiplantae</taxon>
        <taxon>Streptophyta</taxon>
        <taxon>Embryophyta</taxon>
        <taxon>Tracheophyta</taxon>
        <taxon>Spermatophyta</taxon>
        <taxon>Magnoliopsida</taxon>
        <taxon>eudicotyledons</taxon>
        <taxon>Gunneridae</taxon>
        <taxon>Pentapetalae</taxon>
        <taxon>rosids</taxon>
        <taxon>Vitales</taxon>
        <taxon>Vitaceae</taxon>
        <taxon>Viteae</taxon>
        <taxon>Vitis</taxon>
    </lineage>
</organism>
<dbReference type="InterPro" id="IPR029472">
    <property type="entry name" value="Copia-like_N"/>
</dbReference>
<dbReference type="Pfam" id="PF14244">
    <property type="entry name" value="Retrotran_gag_3"/>
    <property type="match status" value="1"/>
</dbReference>
<feature type="domain" description="Retrotransposon Copia-like N-terminal" evidence="2">
    <location>
        <begin position="34"/>
        <end position="71"/>
    </location>
</feature>
<evidence type="ECO:0000259" key="2">
    <source>
        <dbReference type="Pfam" id="PF14244"/>
    </source>
</evidence>
<dbReference type="PANTHER" id="PTHR47481">
    <property type="match status" value="1"/>
</dbReference>
<proteinExistence type="predicted"/>
<dbReference type="EMBL" id="QGNW01002661">
    <property type="protein sequence ID" value="RVW13201.1"/>
    <property type="molecule type" value="Genomic_DNA"/>
</dbReference>
<feature type="compositionally biased region" description="Polar residues" evidence="1">
    <location>
        <begin position="7"/>
        <end position="24"/>
    </location>
</feature>
<dbReference type="AlphaFoldDB" id="A0A438BQG7"/>
<sequence length="202" mass="22020">MLLQMASPDTNSSTLTFESNGTNGSFDPHYPSPVSFKLEGPNYLGWQSLFLPFLRSNSLLEFVDGSKPTPNKNLPDNTLNPTYGIWFRKDQALLGCIPSSIIETLTISQGSSLILDYLQTAKALADQLAAADKELTIDEFNAELLSYEALIDSQCVYLASNTTHFALTTSRHPPTELAAMVAESNATYGTKFGMPTVAPMLI</sequence>
<name>A0A438BQG7_VITVI</name>
<gene>
    <name evidence="3" type="ORF">CK203_105007</name>
</gene>
<evidence type="ECO:0000313" key="4">
    <source>
        <dbReference type="Proteomes" id="UP000288805"/>
    </source>
</evidence>
<accession>A0A438BQG7</accession>
<evidence type="ECO:0000256" key="1">
    <source>
        <dbReference type="SAM" id="MobiDB-lite"/>
    </source>
</evidence>
<evidence type="ECO:0000313" key="3">
    <source>
        <dbReference type="EMBL" id="RVW13201.1"/>
    </source>
</evidence>
<comment type="caution">
    <text evidence="3">The sequence shown here is derived from an EMBL/GenBank/DDBJ whole genome shotgun (WGS) entry which is preliminary data.</text>
</comment>
<protein>
    <recommendedName>
        <fullName evidence="2">Retrotransposon Copia-like N-terminal domain-containing protein</fullName>
    </recommendedName>
</protein>
<feature type="region of interest" description="Disordered" evidence="1">
    <location>
        <begin position="1"/>
        <end position="24"/>
    </location>
</feature>
<dbReference type="Proteomes" id="UP000288805">
    <property type="component" value="Unassembled WGS sequence"/>
</dbReference>
<reference evidence="3 4" key="1">
    <citation type="journal article" date="2018" name="PLoS Genet.">
        <title>Population sequencing reveals clonal diversity and ancestral inbreeding in the grapevine cultivar Chardonnay.</title>
        <authorList>
            <person name="Roach M.J."/>
            <person name="Johnson D.L."/>
            <person name="Bohlmann J."/>
            <person name="van Vuuren H.J."/>
            <person name="Jones S.J."/>
            <person name="Pretorius I.S."/>
            <person name="Schmidt S.A."/>
            <person name="Borneman A.R."/>
        </authorList>
    </citation>
    <scope>NUCLEOTIDE SEQUENCE [LARGE SCALE GENOMIC DNA]</scope>
    <source>
        <strain evidence="4">cv. Chardonnay</strain>
        <tissue evidence="3">Leaf</tissue>
    </source>
</reference>